<gene>
    <name evidence="4" type="ORF">HHK36_000242</name>
</gene>
<dbReference type="Gene3D" id="3.40.50.720">
    <property type="entry name" value="NAD(P)-binding Rossmann-like Domain"/>
    <property type="match status" value="1"/>
</dbReference>
<dbReference type="GO" id="GO:0016020">
    <property type="term" value="C:membrane"/>
    <property type="evidence" value="ECO:0007669"/>
    <property type="project" value="TreeGrafter"/>
</dbReference>
<protein>
    <submittedName>
        <fullName evidence="4">Uncharacterized protein</fullName>
    </submittedName>
</protein>
<evidence type="ECO:0000256" key="1">
    <source>
        <dbReference type="ARBA" id="ARBA00006484"/>
    </source>
</evidence>
<dbReference type="PANTHER" id="PTHR43490:SF98">
    <property type="entry name" value="OS02G0640600 PROTEIN"/>
    <property type="match status" value="1"/>
</dbReference>
<dbReference type="GO" id="GO:0016491">
    <property type="term" value="F:oxidoreductase activity"/>
    <property type="evidence" value="ECO:0007669"/>
    <property type="project" value="UniProtKB-KW"/>
</dbReference>
<evidence type="ECO:0000313" key="5">
    <source>
        <dbReference type="Proteomes" id="UP000655225"/>
    </source>
</evidence>
<dbReference type="SUPFAM" id="SSF51735">
    <property type="entry name" value="NAD(P)-binding Rossmann-fold domains"/>
    <property type="match status" value="1"/>
</dbReference>
<organism evidence="4 5">
    <name type="scientific">Tetracentron sinense</name>
    <name type="common">Spur-leaf</name>
    <dbReference type="NCBI Taxonomy" id="13715"/>
    <lineage>
        <taxon>Eukaryota</taxon>
        <taxon>Viridiplantae</taxon>
        <taxon>Streptophyta</taxon>
        <taxon>Embryophyta</taxon>
        <taxon>Tracheophyta</taxon>
        <taxon>Spermatophyta</taxon>
        <taxon>Magnoliopsida</taxon>
        <taxon>Trochodendrales</taxon>
        <taxon>Trochodendraceae</taxon>
        <taxon>Tetracentron</taxon>
    </lineage>
</organism>
<keyword evidence="2" id="KW-0521">NADP</keyword>
<name>A0A835A0M6_TETSI</name>
<keyword evidence="5" id="KW-1185">Reference proteome</keyword>
<evidence type="ECO:0000256" key="3">
    <source>
        <dbReference type="ARBA" id="ARBA00023002"/>
    </source>
</evidence>
<dbReference type="Proteomes" id="UP000655225">
    <property type="component" value="Unassembled WGS sequence"/>
</dbReference>
<dbReference type="InterPro" id="IPR036291">
    <property type="entry name" value="NAD(P)-bd_dom_sf"/>
</dbReference>
<dbReference type="OrthoDB" id="1933717at2759"/>
<dbReference type="PANTHER" id="PTHR43490">
    <property type="entry name" value="(+)-NEOMENTHOL DEHYDROGENASE"/>
    <property type="match status" value="1"/>
</dbReference>
<sequence length="191" mass="21630">MVVLTARDEKRGIQAVENLKGSGFYDLFFHQLDVMNPSSIASLKDFIKTHFGKLDILVNNAAINGSIIDTDAVRALRTAYDELNGNEINWNDISTQTYELAEECLKTNYYGTNRLTEAHIPLLQLSNSTRIINVSSSIIKIQKITNEKAKELLSHDVYGLTEERVDEMLNGFLKDFKENLLEIKGWPTQGF</sequence>
<dbReference type="OMA" id="YKITEMT"/>
<dbReference type="AlphaFoldDB" id="A0A835A0M6"/>
<proteinExistence type="inferred from homology"/>
<comment type="similarity">
    <text evidence="1">Belongs to the short-chain dehydrogenases/reductases (SDR) family.</text>
</comment>
<dbReference type="EMBL" id="JABCRI010000001">
    <property type="protein sequence ID" value="KAF8412281.1"/>
    <property type="molecule type" value="Genomic_DNA"/>
</dbReference>
<accession>A0A835A0M6</accession>
<evidence type="ECO:0000256" key="2">
    <source>
        <dbReference type="ARBA" id="ARBA00022857"/>
    </source>
</evidence>
<reference evidence="4 5" key="1">
    <citation type="submission" date="2020-04" db="EMBL/GenBank/DDBJ databases">
        <title>Plant Genome Project.</title>
        <authorList>
            <person name="Zhang R.-G."/>
        </authorList>
    </citation>
    <scope>NUCLEOTIDE SEQUENCE [LARGE SCALE GENOMIC DNA]</scope>
    <source>
        <strain evidence="4">YNK0</strain>
        <tissue evidence="4">Leaf</tissue>
    </source>
</reference>
<dbReference type="Pfam" id="PF00106">
    <property type="entry name" value="adh_short"/>
    <property type="match status" value="1"/>
</dbReference>
<dbReference type="InterPro" id="IPR002347">
    <property type="entry name" value="SDR_fam"/>
</dbReference>
<keyword evidence="3" id="KW-0560">Oxidoreductase</keyword>
<evidence type="ECO:0000313" key="4">
    <source>
        <dbReference type="EMBL" id="KAF8412281.1"/>
    </source>
</evidence>
<comment type="caution">
    <text evidence="4">The sequence shown here is derived from an EMBL/GenBank/DDBJ whole genome shotgun (WGS) entry which is preliminary data.</text>
</comment>